<proteinExistence type="predicted"/>
<dbReference type="RefSeq" id="WP_197162207.1">
    <property type="nucleotide sequence ID" value="NZ_JADZGI010000001.1"/>
</dbReference>
<dbReference type="Pfam" id="PF02627">
    <property type="entry name" value="CMD"/>
    <property type="match status" value="1"/>
</dbReference>
<dbReference type="Proteomes" id="UP000617634">
    <property type="component" value="Unassembled WGS sequence"/>
</dbReference>
<dbReference type="PANTHER" id="PTHR35446:SF3">
    <property type="entry name" value="CMD DOMAIN-CONTAINING PROTEIN"/>
    <property type="match status" value="1"/>
</dbReference>
<dbReference type="GO" id="GO:0051920">
    <property type="term" value="F:peroxiredoxin activity"/>
    <property type="evidence" value="ECO:0007669"/>
    <property type="project" value="InterPro"/>
</dbReference>
<name>A0A931HAU4_9SPHN</name>
<dbReference type="PANTHER" id="PTHR35446">
    <property type="entry name" value="SI:CH211-175M2.5"/>
    <property type="match status" value="1"/>
</dbReference>
<accession>A0A931HAU4</accession>
<gene>
    <name evidence="2" type="ORF">I5E68_06460</name>
</gene>
<dbReference type="SUPFAM" id="SSF69118">
    <property type="entry name" value="AhpD-like"/>
    <property type="match status" value="1"/>
</dbReference>
<protein>
    <submittedName>
        <fullName evidence="2">Carboxymuconolactone decarboxylase family protein</fullName>
    </submittedName>
</protein>
<dbReference type="Gene3D" id="1.20.1290.10">
    <property type="entry name" value="AhpD-like"/>
    <property type="match status" value="1"/>
</dbReference>
<keyword evidence="3" id="KW-1185">Reference proteome</keyword>
<sequence length="188" mass="20068">MTRFETHTAATAPSAAKPVLESARSAYGFVPNLLGTMAQAPALLEGYVTLAAIFDKSDLDATERQIVLMTNNRLNDCAYCMAAHTVIARASGVPEPVIEALRSNRTLPGEKLEALRTFAGIVNRTRGWPAQADLEAFLAAGYSRQAVLEVILGTALKVMSNYTNHVAATPLDAAFSSAAWSPHHTEPA</sequence>
<reference evidence="2" key="1">
    <citation type="submission" date="2020-11" db="EMBL/GenBank/DDBJ databases">
        <title>Novosphingobium aureum sp. nov., a marine bacterium isolated from sediment of a salt flat.</title>
        <authorList>
            <person name="Yoo Y."/>
            <person name="Kim J.-J."/>
        </authorList>
    </citation>
    <scope>NUCLEOTIDE SEQUENCE</scope>
    <source>
        <strain evidence="2">YJ-S2-02</strain>
    </source>
</reference>
<evidence type="ECO:0000313" key="3">
    <source>
        <dbReference type="Proteomes" id="UP000617634"/>
    </source>
</evidence>
<dbReference type="InterPro" id="IPR003779">
    <property type="entry name" value="CMD-like"/>
</dbReference>
<feature type="domain" description="Carboxymuconolactone decarboxylase-like" evidence="1">
    <location>
        <begin position="51"/>
        <end position="106"/>
    </location>
</feature>
<evidence type="ECO:0000259" key="1">
    <source>
        <dbReference type="Pfam" id="PF02627"/>
    </source>
</evidence>
<dbReference type="EMBL" id="JADZGI010000001">
    <property type="protein sequence ID" value="MBH0112595.1"/>
    <property type="molecule type" value="Genomic_DNA"/>
</dbReference>
<organism evidence="2 3">
    <name type="scientific">Novosphingobium aureum</name>
    <dbReference type="NCBI Taxonomy" id="2792964"/>
    <lineage>
        <taxon>Bacteria</taxon>
        <taxon>Pseudomonadati</taxon>
        <taxon>Pseudomonadota</taxon>
        <taxon>Alphaproteobacteria</taxon>
        <taxon>Sphingomonadales</taxon>
        <taxon>Sphingomonadaceae</taxon>
        <taxon>Novosphingobium</taxon>
    </lineage>
</organism>
<comment type="caution">
    <text evidence="2">The sequence shown here is derived from an EMBL/GenBank/DDBJ whole genome shotgun (WGS) entry which is preliminary data.</text>
</comment>
<dbReference type="InterPro" id="IPR029032">
    <property type="entry name" value="AhpD-like"/>
</dbReference>
<dbReference type="AlphaFoldDB" id="A0A931HAU4"/>
<evidence type="ECO:0000313" key="2">
    <source>
        <dbReference type="EMBL" id="MBH0112595.1"/>
    </source>
</evidence>